<dbReference type="GO" id="GO:0008643">
    <property type="term" value="P:carbohydrate transport"/>
    <property type="evidence" value="ECO:0007669"/>
    <property type="project" value="InterPro"/>
</dbReference>
<accession>A0AAD9J697</accession>
<keyword evidence="3" id="KW-0812">Transmembrane</keyword>
<protein>
    <recommendedName>
        <fullName evidence="6">Major facilitator superfamily domain-containing protein 12-like</fullName>
    </recommendedName>
</protein>
<dbReference type="Gene3D" id="1.20.1250.20">
    <property type="entry name" value="MFS general substrate transporter like domains"/>
    <property type="match status" value="1"/>
</dbReference>
<keyword evidence="5" id="KW-1185">Reference proteome</keyword>
<keyword evidence="3" id="KW-1133">Transmembrane helix</keyword>
<dbReference type="InterPro" id="IPR039672">
    <property type="entry name" value="MFS_2"/>
</dbReference>
<feature type="transmembrane region" description="Helical" evidence="3">
    <location>
        <begin position="359"/>
        <end position="378"/>
    </location>
</feature>
<dbReference type="InterPro" id="IPR036259">
    <property type="entry name" value="MFS_trans_sf"/>
</dbReference>
<dbReference type="CDD" id="cd17491">
    <property type="entry name" value="MFS_MFSD12"/>
    <property type="match status" value="1"/>
</dbReference>
<feature type="transmembrane region" description="Helical" evidence="3">
    <location>
        <begin position="434"/>
        <end position="455"/>
    </location>
</feature>
<dbReference type="GO" id="GO:0005886">
    <property type="term" value="C:plasma membrane"/>
    <property type="evidence" value="ECO:0007669"/>
    <property type="project" value="TreeGrafter"/>
</dbReference>
<evidence type="ECO:0000256" key="1">
    <source>
        <dbReference type="ARBA" id="ARBA00008335"/>
    </source>
</evidence>
<proteinExistence type="inferred from homology"/>
<keyword evidence="3" id="KW-0472">Membrane</keyword>
<dbReference type="PANTHER" id="PTHR11328">
    <property type="entry name" value="MAJOR FACILITATOR SUPERFAMILY DOMAIN-CONTAINING PROTEIN"/>
    <property type="match status" value="1"/>
</dbReference>
<comment type="caution">
    <text evidence="4">The sequence shown here is derived from an EMBL/GenBank/DDBJ whole genome shotgun (WGS) entry which is preliminary data.</text>
</comment>
<feature type="transmembrane region" description="Helical" evidence="3">
    <location>
        <begin position="298"/>
        <end position="316"/>
    </location>
</feature>
<name>A0AAD9J697_9ANNE</name>
<evidence type="ECO:0000313" key="4">
    <source>
        <dbReference type="EMBL" id="KAK2146927.1"/>
    </source>
</evidence>
<sequence>MSRPDNPRHLTRLSWLQKLMYGAGHVLNDLCASMRFSYLLLYFEGVNSFSKPLAGFVLLLSQVVDAVATPLIGYESDRVNGCFGYGKRKSWHVLGKCIRCNDSSELARFFYYAPFIVIFQFGWASTQISHLDLLPELTPSNMQRVELNAVRYAFTVISNLALYSLTWLIISKSDLLPGEKIVPADAPKFREIVLIAVGVGMIFTIIFHIGTKEESCDQHVYSTCSSQSYGSTDETYQTHRVEYLQPISLQSYTWMHWLKEYRFYLVTLVYVCTRLVFTLSQIYLPMFVLHSLQLHKKYIAIVPLVVFISGFIASFMMKPFDEEAGRKLTYILGLLLVCGGCSWMWFLPAKHPHQMYGAAVFLGIGTSTISVTSLAMTADLIGDRVSSGAFVYGTMSFMDKLSNGIAVVLIQYFHPCWSEVTECSAASALYYRQILGFVLGGVCGLAFAVILILALTNIGMIHQGSSQSVDRRLTMTGSDSESDETRPLIERSQLVAERS</sequence>
<feature type="transmembrane region" description="Helical" evidence="3">
    <location>
        <begin position="263"/>
        <end position="286"/>
    </location>
</feature>
<dbReference type="Proteomes" id="UP001208570">
    <property type="component" value="Unassembled WGS sequence"/>
</dbReference>
<organism evidence="4 5">
    <name type="scientific">Paralvinella palmiformis</name>
    <dbReference type="NCBI Taxonomy" id="53620"/>
    <lineage>
        <taxon>Eukaryota</taxon>
        <taxon>Metazoa</taxon>
        <taxon>Spiralia</taxon>
        <taxon>Lophotrochozoa</taxon>
        <taxon>Annelida</taxon>
        <taxon>Polychaeta</taxon>
        <taxon>Sedentaria</taxon>
        <taxon>Canalipalpata</taxon>
        <taxon>Terebellida</taxon>
        <taxon>Terebelliformia</taxon>
        <taxon>Alvinellidae</taxon>
        <taxon>Paralvinella</taxon>
    </lineage>
</organism>
<feature type="transmembrane region" description="Helical" evidence="3">
    <location>
        <begin position="149"/>
        <end position="170"/>
    </location>
</feature>
<dbReference type="PANTHER" id="PTHR11328:SF28">
    <property type="entry name" value="MAJOR FACILITATOR SUPERFAMILY DOMAIN-CONTAINING PROTEIN 12"/>
    <property type="match status" value="1"/>
</dbReference>
<dbReference type="SUPFAM" id="SSF103473">
    <property type="entry name" value="MFS general substrate transporter"/>
    <property type="match status" value="1"/>
</dbReference>
<feature type="region of interest" description="Disordered" evidence="2">
    <location>
        <begin position="472"/>
        <end position="499"/>
    </location>
</feature>
<feature type="transmembrane region" description="Helical" evidence="3">
    <location>
        <begin position="328"/>
        <end position="347"/>
    </location>
</feature>
<reference evidence="4" key="1">
    <citation type="journal article" date="2023" name="Mol. Biol. Evol.">
        <title>Third-Generation Sequencing Reveals the Adaptive Role of the Epigenome in Three Deep-Sea Polychaetes.</title>
        <authorList>
            <person name="Perez M."/>
            <person name="Aroh O."/>
            <person name="Sun Y."/>
            <person name="Lan Y."/>
            <person name="Juniper S.K."/>
            <person name="Young C.R."/>
            <person name="Angers B."/>
            <person name="Qian P.Y."/>
        </authorList>
    </citation>
    <scope>NUCLEOTIDE SEQUENCE</scope>
    <source>
        <strain evidence="4">P08H-3</strain>
    </source>
</reference>
<gene>
    <name evidence="4" type="ORF">LSH36_578g00047</name>
</gene>
<comment type="similarity">
    <text evidence="1">Belongs to the major facilitator superfamily.</text>
</comment>
<dbReference type="AlphaFoldDB" id="A0AAD9J697"/>
<evidence type="ECO:0000256" key="3">
    <source>
        <dbReference type="SAM" id="Phobius"/>
    </source>
</evidence>
<feature type="transmembrane region" description="Helical" evidence="3">
    <location>
        <begin position="109"/>
        <end position="129"/>
    </location>
</feature>
<evidence type="ECO:0008006" key="6">
    <source>
        <dbReference type="Google" id="ProtNLM"/>
    </source>
</evidence>
<evidence type="ECO:0000313" key="5">
    <source>
        <dbReference type="Proteomes" id="UP001208570"/>
    </source>
</evidence>
<feature type="transmembrane region" description="Helical" evidence="3">
    <location>
        <begin position="191"/>
        <end position="210"/>
    </location>
</feature>
<evidence type="ECO:0000256" key="2">
    <source>
        <dbReference type="SAM" id="MobiDB-lite"/>
    </source>
</evidence>
<dbReference type="GO" id="GO:0015293">
    <property type="term" value="F:symporter activity"/>
    <property type="evidence" value="ECO:0007669"/>
    <property type="project" value="InterPro"/>
</dbReference>
<dbReference type="EMBL" id="JAODUP010000578">
    <property type="protein sequence ID" value="KAK2146927.1"/>
    <property type="molecule type" value="Genomic_DNA"/>
</dbReference>
<dbReference type="Pfam" id="PF13347">
    <property type="entry name" value="MFS_2"/>
    <property type="match status" value="1"/>
</dbReference>